<dbReference type="EMBL" id="JAXQNO010000012">
    <property type="protein sequence ID" value="KAK4787671.1"/>
    <property type="molecule type" value="Genomic_DNA"/>
</dbReference>
<evidence type="ECO:0000256" key="1">
    <source>
        <dbReference type="SAM" id="Coils"/>
    </source>
</evidence>
<comment type="caution">
    <text evidence="2">The sequence shown here is derived from an EMBL/GenBank/DDBJ whole genome shotgun (WGS) entry which is preliminary data.</text>
</comment>
<protein>
    <submittedName>
        <fullName evidence="2">Uncharacterized protein</fullName>
    </submittedName>
</protein>
<organism evidence="2 3">
    <name type="scientific">Trapa natans</name>
    <name type="common">Water chestnut</name>
    <dbReference type="NCBI Taxonomy" id="22666"/>
    <lineage>
        <taxon>Eukaryota</taxon>
        <taxon>Viridiplantae</taxon>
        <taxon>Streptophyta</taxon>
        <taxon>Embryophyta</taxon>
        <taxon>Tracheophyta</taxon>
        <taxon>Spermatophyta</taxon>
        <taxon>Magnoliopsida</taxon>
        <taxon>eudicotyledons</taxon>
        <taxon>Gunneridae</taxon>
        <taxon>Pentapetalae</taxon>
        <taxon>rosids</taxon>
        <taxon>malvids</taxon>
        <taxon>Myrtales</taxon>
        <taxon>Lythraceae</taxon>
        <taxon>Trapa</taxon>
    </lineage>
</organism>
<keyword evidence="1" id="KW-0175">Coiled coil</keyword>
<evidence type="ECO:0000313" key="3">
    <source>
        <dbReference type="Proteomes" id="UP001346149"/>
    </source>
</evidence>
<accession>A0AAN7LZB8</accession>
<feature type="coiled-coil region" evidence="1">
    <location>
        <begin position="270"/>
        <end position="297"/>
    </location>
</feature>
<keyword evidence="3" id="KW-1185">Reference proteome</keyword>
<proteinExistence type="predicted"/>
<name>A0AAN7LZB8_TRANT</name>
<sequence>MLRMGGRARHHQPLLDHEDAFNFEAFQDEVSGSLDRLAPSSITDLQFPSLGWAKQCLGVLQLMNDEAVAKLGLREDASDDDDEDDDDDDDGCESSFLQSYLTYTMNLLDLFNSITSSLSHLGRSRLSLSHALALLVSSPSPSEAAKRLALDPIETTQVQVKDLGDYGERVPDEPAGERALRLMEGVGYWVCGAVLSVVSGDPEAFMETRKWAMDSENDSLVELDLSCHRIFKQRGSDVVPIEVEEINESVASLSAAIQEGAQDRRVSAAVKELKRKLKGFEDQVHEINQEIDHLFSEIMASRNEVIDCLRVNNRH</sequence>
<evidence type="ECO:0000313" key="2">
    <source>
        <dbReference type="EMBL" id="KAK4787671.1"/>
    </source>
</evidence>
<dbReference type="AlphaFoldDB" id="A0AAN7LZB8"/>
<dbReference type="Proteomes" id="UP001346149">
    <property type="component" value="Unassembled WGS sequence"/>
</dbReference>
<dbReference type="PANTHER" id="PTHR31509">
    <property type="entry name" value="BPS1-LIKE PROTEIN"/>
    <property type="match status" value="1"/>
</dbReference>
<gene>
    <name evidence="2" type="ORF">SAY86_011504</name>
</gene>
<reference evidence="2 3" key="1">
    <citation type="journal article" date="2023" name="Hortic Res">
        <title>Pangenome of water caltrop reveals structural variations and asymmetric subgenome divergence after allopolyploidization.</title>
        <authorList>
            <person name="Zhang X."/>
            <person name="Chen Y."/>
            <person name="Wang L."/>
            <person name="Yuan Y."/>
            <person name="Fang M."/>
            <person name="Shi L."/>
            <person name="Lu R."/>
            <person name="Comes H.P."/>
            <person name="Ma Y."/>
            <person name="Chen Y."/>
            <person name="Huang G."/>
            <person name="Zhou Y."/>
            <person name="Zheng Z."/>
            <person name="Qiu Y."/>
        </authorList>
    </citation>
    <scope>NUCLEOTIDE SEQUENCE [LARGE SCALE GENOMIC DNA]</scope>
    <source>
        <strain evidence="2">F231</strain>
    </source>
</reference>